<dbReference type="SMR" id="A0A8T3BUV7"/>
<name>A0A8T3BUV7_DENNO</name>
<keyword evidence="3" id="KW-1185">Reference proteome</keyword>
<accession>A0A8T3BUV7</accession>
<dbReference type="AlphaFoldDB" id="A0A8T3BUV7"/>
<feature type="region of interest" description="Disordered" evidence="1">
    <location>
        <begin position="84"/>
        <end position="103"/>
    </location>
</feature>
<feature type="compositionally biased region" description="Low complexity" evidence="1">
    <location>
        <begin position="1"/>
        <end position="14"/>
    </location>
</feature>
<proteinExistence type="predicted"/>
<feature type="compositionally biased region" description="Basic and acidic residues" evidence="1">
    <location>
        <begin position="51"/>
        <end position="67"/>
    </location>
</feature>
<evidence type="ECO:0000313" key="3">
    <source>
        <dbReference type="Proteomes" id="UP000829196"/>
    </source>
</evidence>
<organism evidence="2 3">
    <name type="scientific">Dendrobium nobile</name>
    <name type="common">Orchid</name>
    <dbReference type="NCBI Taxonomy" id="94219"/>
    <lineage>
        <taxon>Eukaryota</taxon>
        <taxon>Viridiplantae</taxon>
        <taxon>Streptophyta</taxon>
        <taxon>Embryophyta</taxon>
        <taxon>Tracheophyta</taxon>
        <taxon>Spermatophyta</taxon>
        <taxon>Magnoliopsida</taxon>
        <taxon>Liliopsida</taxon>
        <taxon>Asparagales</taxon>
        <taxon>Orchidaceae</taxon>
        <taxon>Epidendroideae</taxon>
        <taxon>Malaxideae</taxon>
        <taxon>Dendrobiinae</taxon>
        <taxon>Dendrobium</taxon>
    </lineage>
</organism>
<dbReference type="EMBL" id="JAGYWB010000006">
    <property type="protein sequence ID" value="KAI0519866.1"/>
    <property type="molecule type" value="Genomic_DNA"/>
</dbReference>
<reference evidence="2" key="1">
    <citation type="journal article" date="2022" name="Front. Genet.">
        <title>Chromosome-Scale Assembly of the Dendrobium nobile Genome Provides Insights Into the Molecular Mechanism of the Biosynthesis of the Medicinal Active Ingredient of Dendrobium.</title>
        <authorList>
            <person name="Xu Q."/>
            <person name="Niu S.-C."/>
            <person name="Li K.-L."/>
            <person name="Zheng P.-J."/>
            <person name="Zhang X.-J."/>
            <person name="Jia Y."/>
            <person name="Liu Y."/>
            <person name="Niu Y.-X."/>
            <person name="Yu L.-H."/>
            <person name="Chen D.-F."/>
            <person name="Zhang G.-Q."/>
        </authorList>
    </citation>
    <scope>NUCLEOTIDE SEQUENCE</scope>
    <source>
        <tissue evidence="2">Leaf</tissue>
    </source>
</reference>
<feature type="region of interest" description="Disordered" evidence="1">
    <location>
        <begin position="1"/>
        <end position="67"/>
    </location>
</feature>
<sequence>MSSKEASSESYLSELIQGSSGADEARTLKLNESSSQKELAIEQEQANHTSNETHDQANQKEQEEELTKRSIARIFLKKEITCIKEKEKPAPSLQPKGAGRRTN</sequence>
<evidence type="ECO:0000256" key="1">
    <source>
        <dbReference type="SAM" id="MobiDB-lite"/>
    </source>
</evidence>
<dbReference type="Proteomes" id="UP000829196">
    <property type="component" value="Unassembled WGS sequence"/>
</dbReference>
<gene>
    <name evidence="2" type="ORF">KFK09_007327</name>
</gene>
<comment type="caution">
    <text evidence="2">The sequence shown here is derived from an EMBL/GenBank/DDBJ whole genome shotgun (WGS) entry which is preliminary data.</text>
</comment>
<evidence type="ECO:0000313" key="2">
    <source>
        <dbReference type="EMBL" id="KAI0519866.1"/>
    </source>
</evidence>
<protein>
    <submittedName>
        <fullName evidence="2">Uncharacterized protein</fullName>
    </submittedName>
</protein>